<dbReference type="EMBL" id="BNJF01000003">
    <property type="protein sequence ID" value="GHO48185.1"/>
    <property type="molecule type" value="Genomic_DNA"/>
</dbReference>
<dbReference type="Proteomes" id="UP000612362">
    <property type="component" value="Unassembled WGS sequence"/>
</dbReference>
<keyword evidence="9" id="KW-1185">Reference proteome</keyword>
<proteinExistence type="inferred from homology"/>
<dbReference type="HAMAP" id="MF_01147">
    <property type="entry name" value="Lgt"/>
    <property type="match status" value="1"/>
</dbReference>
<evidence type="ECO:0000256" key="6">
    <source>
        <dbReference type="ARBA" id="ARBA00023136"/>
    </source>
</evidence>
<evidence type="ECO:0000256" key="3">
    <source>
        <dbReference type="ARBA" id="ARBA00022679"/>
    </source>
</evidence>
<keyword evidence="2 7" id="KW-1003">Cell membrane</keyword>
<evidence type="ECO:0000313" key="8">
    <source>
        <dbReference type="EMBL" id="GHO48185.1"/>
    </source>
</evidence>
<feature type="binding site" evidence="7">
    <location>
        <position position="159"/>
    </location>
    <ligand>
        <name>a 1,2-diacyl-sn-glycero-3-phospho-(1'-sn-glycerol)</name>
        <dbReference type="ChEBI" id="CHEBI:64716"/>
    </ligand>
</feature>
<evidence type="ECO:0000256" key="2">
    <source>
        <dbReference type="ARBA" id="ARBA00022475"/>
    </source>
</evidence>
<keyword evidence="4 7" id="KW-0812">Transmembrane</keyword>
<comment type="catalytic activity">
    <reaction evidence="7">
        <text>L-cysteinyl-[prolipoprotein] + a 1,2-diacyl-sn-glycero-3-phospho-(1'-sn-glycerol) = an S-1,2-diacyl-sn-glyceryl-L-cysteinyl-[prolipoprotein] + sn-glycerol 1-phosphate + H(+)</text>
        <dbReference type="Rhea" id="RHEA:56712"/>
        <dbReference type="Rhea" id="RHEA-COMP:14679"/>
        <dbReference type="Rhea" id="RHEA-COMP:14680"/>
        <dbReference type="ChEBI" id="CHEBI:15378"/>
        <dbReference type="ChEBI" id="CHEBI:29950"/>
        <dbReference type="ChEBI" id="CHEBI:57685"/>
        <dbReference type="ChEBI" id="CHEBI:64716"/>
        <dbReference type="ChEBI" id="CHEBI:140658"/>
        <dbReference type="EC" id="2.5.1.145"/>
    </reaction>
</comment>
<dbReference type="Pfam" id="PF01790">
    <property type="entry name" value="LGT"/>
    <property type="match status" value="1"/>
</dbReference>
<dbReference type="GO" id="GO:0042158">
    <property type="term" value="P:lipoprotein biosynthetic process"/>
    <property type="evidence" value="ECO:0007669"/>
    <property type="project" value="UniProtKB-UniRule"/>
</dbReference>
<keyword evidence="5 7" id="KW-1133">Transmembrane helix</keyword>
<dbReference type="PANTHER" id="PTHR30589">
    <property type="entry name" value="PROLIPOPROTEIN DIACYLGLYCERYL TRANSFERASE"/>
    <property type="match status" value="1"/>
</dbReference>
<feature type="transmembrane region" description="Helical" evidence="7">
    <location>
        <begin position="209"/>
        <end position="226"/>
    </location>
</feature>
<dbReference type="EC" id="2.5.1.145" evidence="7"/>
<feature type="transmembrane region" description="Helical" evidence="7">
    <location>
        <begin position="138"/>
        <end position="158"/>
    </location>
</feature>
<feature type="transmembrane region" description="Helical" evidence="7">
    <location>
        <begin position="112"/>
        <end position="131"/>
    </location>
</feature>
<dbReference type="RefSeq" id="WP_220197389.1">
    <property type="nucleotide sequence ID" value="NZ_BNJF01000003.1"/>
</dbReference>
<evidence type="ECO:0000256" key="7">
    <source>
        <dbReference type="HAMAP-Rule" id="MF_01147"/>
    </source>
</evidence>
<feature type="transmembrane region" description="Helical" evidence="7">
    <location>
        <begin position="233"/>
        <end position="256"/>
    </location>
</feature>
<keyword evidence="6 7" id="KW-0472">Membrane</keyword>
<evidence type="ECO:0000256" key="4">
    <source>
        <dbReference type="ARBA" id="ARBA00022692"/>
    </source>
</evidence>
<dbReference type="InterPro" id="IPR001640">
    <property type="entry name" value="Lgt"/>
</dbReference>
<comment type="similarity">
    <text evidence="1 7">Belongs to the Lgt family.</text>
</comment>
<gene>
    <name evidence="7" type="primary">lgt</name>
    <name evidence="8" type="ORF">KSX_63480</name>
</gene>
<dbReference type="UniPathway" id="UPA00664"/>
<comment type="caution">
    <text evidence="8">The sequence shown here is derived from an EMBL/GenBank/DDBJ whole genome shotgun (WGS) entry which is preliminary data.</text>
</comment>
<feature type="transmembrane region" description="Helical" evidence="7">
    <location>
        <begin position="74"/>
        <end position="92"/>
    </location>
</feature>
<evidence type="ECO:0000256" key="5">
    <source>
        <dbReference type="ARBA" id="ARBA00022989"/>
    </source>
</evidence>
<name>A0A8J3MX41_9CHLR</name>
<dbReference type="PANTHER" id="PTHR30589:SF0">
    <property type="entry name" value="PHOSPHATIDYLGLYCEROL--PROLIPOPROTEIN DIACYLGLYCERYL TRANSFERASE"/>
    <property type="match status" value="1"/>
</dbReference>
<comment type="pathway">
    <text evidence="7">Protein modification; lipoprotein biosynthesis (diacylglyceryl transfer).</text>
</comment>
<comment type="subcellular location">
    <subcellularLocation>
        <location evidence="7">Cell membrane</location>
        <topology evidence="7">Multi-pass membrane protein</topology>
    </subcellularLocation>
</comment>
<reference evidence="8" key="1">
    <citation type="submission" date="2020-10" db="EMBL/GenBank/DDBJ databases">
        <title>Taxonomic study of unclassified bacteria belonging to the class Ktedonobacteria.</title>
        <authorList>
            <person name="Yabe S."/>
            <person name="Wang C.M."/>
            <person name="Zheng Y."/>
            <person name="Sakai Y."/>
            <person name="Cavaletti L."/>
            <person name="Monciardini P."/>
            <person name="Donadio S."/>
        </authorList>
    </citation>
    <scope>NUCLEOTIDE SEQUENCE</scope>
    <source>
        <strain evidence="8">SOSP1-1</strain>
    </source>
</reference>
<dbReference type="GO" id="GO:0008961">
    <property type="term" value="F:phosphatidylglycerol-prolipoprotein diacylglyceryl transferase activity"/>
    <property type="evidence" value="ECO:0007669"/>
    <property type="project" value="UniProtKB-UniRule"/>
</dbReference>
<comment type="function">
    <text evidence="7">Catalyzes the transfer of the diacylglyceryl group from phosphatidylglycerol to the sulfhydryl group of the N-terminal cysteine of a prolipoprotein, the first step in the formation of mature lipoproteins.</text>
</comment>
<feature type="transmembrane region" description="Helical" evidence="7">
    <location>
        <begin position="268"/>
        <end position="286"/>
    </location>
</feature>
<evidence type="ECO:0000256" key="1">
    <source>
        <dbReference type="ARBA" id="ARBA00007150"/>
    </source>
</evidence>
<protein>
    <recommendedName>
        <fullName evidence="7">Phosphatidylglycerol--prolipoprotein diacylglyceryl transferase</fullName>
        <ecNumber evidence="7">2.5.1.145</ecNumber>
    </recommendedName>
</protein>
<dbReference type="NCBIfam" id="TIGR00544">
    <property type="entry name" value="lgt"/>
    <property type="match status" value="1"/>
</dbReference>
<accession>A0A8J3MX41</accession>
<organism evidence="8 9">
    <name type="scientific">Ktedonospora formicarum</name>
    <dbReference type="NCBI Taxonomy" id="2778364"/>
    <lineage>
        <taxon>Bacteria</taxon>
        <taxon>Bacillati</taxon>
        <taxon>Chloroflexota</taxon>
        <taxon>Ktedonobacteria</taxon>
        <taxon>Ktedonobacterales</taxon>
        <taxon>Ktedonobacteraceae</taxon>
        <taxon>Ktedonospora</taxon>
    </lineage>
</organism>
<dbReference type="GO" id="GO:0005886">
    <property type="term" value="C:plasma membrane"/>
    <property type="evidence" value="ECO:0007669"/>
    <property type="project" value="UniProtKB-SubCell"/>
</dbReference>
<keyword evidence="3 7" id="KW-0808">Transferase</keyword>
<sequence length="329" mass="37466">MERISIPLAFLINWGWIQIDPYIHLNINPVLFSVGPLAVRWYGLMYVVAIVMGLWLIRKYTERQGLKEEKIYRMLWWCIVAGIVGGRLYFVIQQPNLVQDYLLKPQRILATWEGGMAFYGAVFLIVPVLFWRALKERLNPLVVLDAGALFAACAQPFARIGNLINGDIIGYPSTFPWSTVYDNPASWACQNLEAGTCHVPVQPAAAYEILFNLLLIGILLLLARWYRRPGTRLLIYLGGYAITQFLAFFARANAIVPLFTLDWGLKQAQWTSLIVLLLLIPLTLWMRHWRFAQPIPDGEIPATYGMPQAKHKAARANIEEKTANVSHLE</sequence>
<feature type="transmembrane region" description="Helical" evidence="7">
    <location>
        <begin position="39"/>
        <end position="58"/>
    </location>
</feature>
<dbReference type="AlphaFoldDB" id="A0A8J3MX41"/>
<evidence type="ECO:0000313" key="9">
    <source>
        <dbReference type="Proteomes" id="UP000612362"/>
    </source>
</evidence>